<keyword evidence="2" id="KW-1185">Reference proteome</keyword>
<accession>A0A6P4EZ85</accession>
<reference evidence="1" key="3">
    <citation type="submission" date="2025-05" db="UniProtKB">
        <authorList>
            <consortium name="EnsemblMetazoa"/>
        </authorList>
    </citation>
    <scope>IDENTIFICATION</scope>
</reference>
<proteinExistence type="predicted"/>
<reference evidence="3" key="2">
    <citation type="submission" date="2025-04" db="UniProtKB">
        <authorList>
            <consortium name="RefSeq"/>
        </authorList>
    </citation>
    <scope>IDENTIFICATION</scope>
</reference>
<evidence type="ECO:0000313" key="2">
    <source>
        <dbReference type="Proteomes" id="UP001652680"/>
    </source>
</evidence>
<dbReference type="EnsemblMetazoa" id="XM_017127958.2">
    <property type="protein sequence ID" value="XP_016983447.1"/>
    <property type="gene ID" value="LOC108047669"/>
</dbReference>
<name>A0A6P4EZ85_DRORH</name>
<evidence type="ECO:0000313" key="3">
    <source>
        <dbReference type="RefSeq" id="XP_016983447.1"/>
    </source>
</evidence>
<dbReference type="RefSeq" id="XP_016983447.1">
    <property type="nucleotide sequence ID" value="XM_017127958.1"/>
</dbReference>
<dbReference type="GeneID" id="108047669"/>
<protein>
    <submittedName>
        <fullName evidence="3">Uncharacterized protein LOC108047669</fullName>
    </submittedName>
</protein>
<evidence type="ECO:0000313" key="1">
    <source>
        <dbReference type="EnsemblMetazoa" id="XP_016983447.1"/>
    </source>
</evidence>
<dbReference type="AlphaFoldDB" id="A0A6P4EZ85"/>
<dbReference type="Proteomes" id="UP001652680">
    <property type="component" value="Unassembled WGS sequence"/>
</dbReference>
<gene>
    <name evidence="3" type="primary">LOC108047669</name>
    <name evidence="1" type="synonym">108047669</name>
</gene>
<sequence length="115" mass="13044">MFNGRSPCQAGIRRVHLPIGKTATQVRQLQGLVKVRKFDLGELLSLRLKRLKWTGSLRERHRPLRDFGNITPGCCWLLLDPCGHAQLCCGSEYGESTTYTRTLSSRRPDLPKRPA</sequence>
<organism evidence="3">
    <name type="scientific">Drosophila rhopaloa</name>
    <name type="common">Fruit fly</name>
    <dbReference type="NCBI Taxonomy" id="1041015"/>
    <lineage>
        <taxon>Eukaryota</taxon>
        <taxon>Metazoa</taxon>
        <taxon>Ecdysozoa</taxon>
        <taxon>Arthropoda</taxon>
        <taxon>Hexapoda</taxon>
        <taxon>Insecta</taxon>
        <taxon>Pterygota</taxon>
        <taxon>Neoptera</taxon>
        <taxon>Endopterygota</taxon>
        <taxon>Diptera</taxon>
        <taxon>Brachycera</taxon>
        <taxon>Muscomorpha</taxon>
        <taxon>Ephydroidea</taxon>
        <taxon>Drosophilidae</taxon>
        <taxon>Drosophila</taxon>
        <taxon>Sophophora</taxon>
    </lineage>
</organism>
<reference evidence="2" key="1">
    <citation type="journal article" date="2021" name="Elife">
        <title>Highly contiguous assemblies of 101 drosophilid genomes.</title>
        <authorList>
            <person name="Kim B.Y."/>
            <person name="Wang J.R."/>
            <person name="Miller D.E."/>
            <person name="Barmina O."/>
            <person name="Delaney E."/>
            <person name="Thompson A."/>
            <person name="Comeault A.A."/>
            <person name="Peede D."/>
            <person name="D'Agostino E.R."/>
            <person name="Pelaez J."/>
            <person name="Aguilar J.M."/>
            <person name="Haji D."/>
            <person name="Matsunaga T."/>
            <person name="Armstrong E.E."/>
            <person name="Zych M."/>
            <person name="Ogawa Y."/>
            <person name="Stamenkovic-Radak M."/>
            <person name="Jelic M."/>
            <person name="Veselinovic M.S."/>
            <person name="Tanaskovic M."/>
            <person name="Eric P."/>
            <person name="Gao J.J."/>
            <person name="Katoh T.K."/>
            <person name="Toda M.J."/>
            <person name="Watabe H."/>
            <person name="Watada M."/>
            <person name="Davis J.S."/>
            <person name="Moyle L.C."/>
            <person name="Manoli G."/>
            <person name="Bertolini E."/>
            <person name="Kostal V."/>
            <person name="Hawley R.S."/>
            <person name="Takahashi A."/>
            <person name="Jones C.D."/>
            <person name="Price D.K."/>
            <person name="Whiteman N."/>
            <person name="Kopp A."/>
            <person name="Matute D.R."/>
            <person name="Petrov D.A."/>
        </authorList>
    </citation>
    <scope>NUCLEOTIDE SEQUENCE [LARGE SCALE GENOMIC DNA]</scope>
</reference>